<dbReference type="InParanoid" id="A0A7X0JW48"/>
<name>A0A7X0JW48_9GAMM</name>
<keyword evidence="3" id="KW-1185">Reference proteome</keyword>
<proteinExistence type="predicted"/>
<accession>A0A7X0JW48</accession>
<feature type="transmembrane region" description="Helical" evidence="1">
    <location>
        <begin position="12"/>
        <end position="30"/>
    </location>
</feature>
<dbReference type="RefSeq" id="WP_166848126.1">
    <property type="nucleotide sequence ID" value="NZ_JAAONY010000003.1"/>
</dbReference>
<organism evidence="2 3">
    <name type="scientific">Pseudoteredinibacter isoporae</name>
    <dbReference type="NCBI Taxonomy" id="570281"/>
    <lineage>
        <taxon>Bacteria</taxon>
        <taxon>Pseudomonadati</taxon>
        <taxon>Pseudomonadota</taxon>
        <taxon>Gammaproteobacteria</taxon>
        <taxon>Cellvibrionales</taxon>
        <taxon>Cellvibrionaceae</taxon>
        <taxon>Pseudoteredinibacter</taxon>
    </lineage>
</organism>
<dbReference type="Proteomes" id="UP000528457">
    <property type="component" value="Unassembled WGS sequence"/>
</dbReference>
<protein>
    <submittedName>
        <fullName evidence="2">Uncharacterized protein</fullName>
    </submittedName>
</protein>
<sequence length="74" mass="8131">MAGSGARIGRILAYVNFGISLFFFGIFIEVGELRVEISSGGAGSKWPVYHYFSAGSPFRLSDIECGFILKLFIF</sequence>
<reference evidence="2 3" key="1">
    <citation type="submission" date="2020-08" db="EMBL/GenBank/DDBJ databases">
        <title>Genomic Encyclopedia of Type Strains, Phase IV (KMG-IV): sequencing the most valuable type-strain genomes for metagenomic binning, comparative biology and taxonomic classification.</title>
        <authorList>
            <person name="Goeker M."/>
        </authorList>
    </citation>
    <scope>NUCLEOTIDE SEQUENCE [LARGE SCALE GENOMIC DNA]</scope>
    <source>
        <strain evidence="2 3">DSM 22368</strain>
    </source>
</reference>
<dbReference type="AlphaFoldDB" id="A0A7X0JW48"/>
<keyword evidence="1" id="KW-0812">Transmembrane</keyword>
<keyword evidence="1" id="KW-0472">Membrane</keyword>
<evidence type="ECO:0000313" key="3">
    <source>
        <dbReference type="Proteomes" id="UP000528457"/>
    </source>
</evidence>
<keyword evidence="1" id="KW-1133">Transmembrane helix</keyword>
<dbReference type="EMBL" id="JACHHT010000003">
    <property type="protein sequence ID" value="MBB6523344.1"/>
    <property type="molecule type" value="Genomic_DNA"/>
</dbReference>
<evidence type="ECO:0000313" key="2">
    <source>
        <dbReference type="EMBL" id="MBB6523344.1"/>
    </source>
</evidence>
<gene>
    <name evidence="2" type="ORF">HNR48_003646</name>
</gene>
<comment type="caution">
    <text evidence="2">The sequence shown here is derived from an EMBL/GenBank/DDBJ whole genome shotgun (WGS) entry which is preliminary data.</text>
</comment>
<evidence type="ECO:0000256" key="1">
    <source>
        <dbReference type="SAM" id="Phobius"/>
    </source>
</evidence>